<dbReference type="NCBIfam" id="TIGR04485">
    <property type="entry name" value="thiosulf_SoxX"/>
    <property type="match status" value="1"/>
</dbReference>
<evidence type="ECO:0000256" key="1">
    <source>
        <dbReference type="ARBA" id="ARBA00022617"/>
    </source>
</evidence>
<dbReference type="EMBL" id="SOQX01000002">
    <property type="protein sequence ID" value="TDY02434.1"/>
    <property type="molecule type" value="Genomic_DNA"/>
</dbReference>
<evidence type="ECO:0000313" key="7">
    <source>
        <dbReference type="Proteomes" id="UP000294914"/>
    </source>
</evidence>
<keyword evidence="3 4" id="KW-0408">Iron</keyword>
<gene>
    <name evidence="6" type="ORF">EDC23_0804</name>
</gene>
<dbReference type="Pfam" id="PF00034">
    <property type="entry name" value="Cytochrom_C"/>
    <property type="match status" value="1"/>
</dbReference>
<organism evidence="6 7">
    <name type="scientific">Thiohalophilus thiocyanatoxydans</name>
    <dbReference type="NCBI Taxonomy" id="381308"/>
    <lineage>
        <taxon>Bacteria</taxon>
        <taxon>Pseudomonadati</taxon>
        <taxon>Pseudomonadota</taxon>
        <taxon>Gammaproteobacteria</taxon>
        <taxon>Thiohalomonadales</taxon>
        <taxon>Thiohalophilaceae</taxon>
        <taxon>Thiohalophilus</taxon>
    </lineage>
</organism>
<dbReference type="InterPro" id="IPR009056">
    <property type="entry name" value="Cyt_c-like_dom"/>
</dbReference>
<evidence type="ECO:0000313" key="6">
    <source>
        <dbReference type="EMBL" id="TDY02434.1"/>
    </source>
</evidence>
<sequence>MIVSVIAKLFNFRPVLTALVGIVGFSLSGPIHGEEYVEWEAEGLAIPEPLGGLQGDPQRGKAVVIDRDRGNCLACHLMPIPEEPMHGTVAPPLNGVGSRLSEGQLRLRIVNEQRVNPNTIMPAFYKRPDKYHRPHPAYKTTVLTAQEVEDVVAYLMTLK</sequence>
<dbReference type="InterPro" id="IPR030999">
    <property type="entry name" value="Thiosulf_SoxX"/>
</dbReference>
<dbReference type="GO" id="GO:0009055">
    <property type="term" value="F:electron transfer activity"/>
    <property type="evidence" value="ECO:0007669"/>
    <property type="project" value="InterPro"/>
</dbReference>
<dbReference type="GO" id="GO:0020037">
    <property type="term" value="F:heme binding"/>
    <property type="evidence" value="ECO:0007669"/>
    <property type="project" value="InterPro"/>
</dbReference>
<proteinExistence type="predicted"/>
<dbReference type="PROSITE" id="PS51007">
    <property type="entry name" value="CYTC"/>
    <property type="match status" value="1"/>
</dbReference>
<evidence type="ECO:0000259" key="5">
    <source>
        <dbReference type="PROSITE" id="PS51007"/>
    </source>
</evidence>
<accession>A0A4R8IQ72</accession>
<protein>
    <submittedName>
        <fullName evidence="6">Sulfur-oxidizing protein SoxX</fullName>
    </submittedName>
</protein>
<dbReference type="Proteomes" id="UP000294914">
    <property type="component" value="Unassembled WGS sequence"/>
</dbReference>
<reference evidence="6 7" key="1">
    <citation type="submission" date="2019-03" db="EMBL/GenBank/DDBJ databases">
        <title>Genomic Encyclopedia of Type Strains, Phase IV (KMG-IV): sequencing the most valuable type-strain genomes for metagenomic binning, comparative biology and taxonomic classification.</title>
        <authorList>
            <person name="Goeker M."/>
        </authorList>
    </citation>
    <scope>NUCLEOTIDE SEQUENCE [LARGE SCALE GENOMIC DNA]</scope>
    <source>
        <strain evidence="6 7">DSM 16326</strain>
    </source>
</reference>
<evidence type="ECO:0000256" key="3">
    <source>
        <dbReference type="ARBA" id="ARBA00023004"/>
    </source>
</evidence>
<keyword evidence="2 4" id="KW-0479">Metal-binding</keyword>
<name>A0A4R8IQ72_9GAMM</name>
<evidence type="ECO:0000256" key="2">
    <source>
        <dbReference type="ARBA" id="ARBA00022723"/>
    </source>
</evidence>
<dbReference type="GO" id="GO:0046872">
    <property type="term" value="F:metal ion binding"/>
    <property type="evidence" value="ECO:0007669"/>
    <property type="project" value="UniProtKB-KW"/>
</dbReference>
<comment type="caution">
    <text evidence="6">The sequence shown here is derived from an EMBL/GenBank/DDBJ whole genome shotgun (WGS) entry which is preliminary data.</text>
</comment>
<keyword evidence="1 4" id="KW-0349">Heme</keyword>
<dbReference type="AlphaFoldDB" id="A0A4R8IQ72"/>
<dbReference type="InterPro" id="IPR036909">
    <property type="entry name" value="Cyt_c-like_dom_sf"/>
</dbReference>
<feature type="domain" description="Cytochrome c" evidence="5">
    <location>
        <begin position="55"/>
        <end position="159"/>
    </location>
</feature>
<dbReference type="OrthoDB" id="9793634at2"/>
<evidence type="ECO:0000256" key="4">
    <source>
        <dbReference type="PROSITE-ProRule" id="PRU00433"/>
    </source>
</evidence>
<dbReference type="SUPFAM" id="SSF46626">
    <property type="entry name" value="Cytochrome c"/>
    <property type="match status" value="1"/>
</dbReference>
<keyword evidence="7" id="KW-1185">Reference proteome</keyword>
<dbReference type="Gene3D" id="1.10.760.10">
    <property type="entry name" value="Cytochrome c-like domain"/>
    <property type="match status" value="1"/>
</dbReference>